<keyword evidence="8 12" id="KW-0238">DNA-binding</keyword>
<feature type="domain" description="HhH-GPD" evidence="13">
    <location>
        <begin position="52"/>
        <end position="199"/>
    </location>
</feature>
<dbReference type="AlphaFoldDB" id="A0A511RHW6"/>
<keyword evidence="6 12" id="KW-0408">Iron</keyword>
<name>A0A511RHW6_9DEIN</name>
<feature type="binding site" evidence="12">
    <location>
        <position position="208"/>
    </location>
    <ligand>
        <name>[4Fe-4S] cluster</name>
        <dbReference type="ChEBI" id="CHEBI:49883"/>
    </ligand>
</feature>
<dbReference type="GO" id="GO:0003677">
    <property type="term" value="F:DNA binding"/>
    <property type="evidence" value="ECO:0007669"/>
    <property type="project" value="UniProtKB-UniRule"/>
</dbReference>
<dbReference type="HAMAP" id="MF_00942">
    <property type="entry name" value="Nth"/>
    <property type="match status" value="1"/>
</dbReference>
<protein>
    <recommendedName>
        <fullName evidence="12">Endonuclease III</fullName>
        <ecNumber evidence="12">4.2.99.18</ecNumber>
    </recommendedName>
    <alternativeName>
        <fullName evidence="12">DNA-(apurinic or apyrimidinic site) lyase</fullName>
    </alternativeName>
</protein>
<reference evidence="14 15" key="1">
    <citation type="submission" date="2019-07" db="EMBL/GenBank/DDBJ databases">
        <title>Whole genome shotgun sequence of Oceanithermus desulfurans NBRC 100063.</title>
        <authorList>
            <person name="Hosoyama A."/>
            <person name="Uohara A."/>
            <person name="Ohji S."/>
            <person name="Ichikawa N."/>
        </authorList>
    </citation>
    <scope>NUCLEOTIDE SEQUENCE [LARGE SCALE GENOMIC DNA]</scope>
    <source>
        <strain evidence="14 15">NBRC 100063</strain>
    </source>
</reference>
<sequence length="223" mass="24594">MAPAKLRCPRESKTKKRARALRILQKLEAAYPQARTELRHANPFQLLVATVLSAQATDRSVNEATPALFERFPTPEALAAATPEEVEPYIRRIGLYRTKARNLVALARRLVAEHGGEVPRDKQALMALPGVGWKTATVVLGAAFGVPGIAVDTHLARLAHRLCLSRAGTPEKIGAELEELFPREKWVFVHHALILHGRYVCTARKPKCDACVLADDCSNRQNA</sequence>
<dbReference type="GO" id="GO:0046872">
    <property type="term" value="F:metal ion binding"/>
    <property type="evidence" value="ECO:0007669"/>
    <property type="project" value="UniProtKB-KW"/>
</dbReference>
<dbReference type="EC" id="4.2.99.18" evidence="12"/>
<dbReference type="RefSeq" id="WP_147145847.1">
    <property type="nucleotide sequence ID" value="NZ_BJXN01000003.1"/>
</dbReference>
<dbReference type="Pfam" id="PF00730">
    <property type="entry name" value="HhH-GPD"/>
    <property type="match status" value="1"/>
</dbReference>
<dbReference type="PIRSF" id="PIRSF001435">
    <property type="entry name" value="Nth"/>
    <property type="match status" value="1"/>
</dbReference>
<evidence type="ECO:0000259" key="13">
    <source>
        <dbReference type="SMART" id="SM00478"/>
    </source>
</evidence>
<dbReference type="InterPro" id="IPR004035">
    <property type="entry name" value="Endouclease-III_FeS-bd_BS"/>
</dbReference>
<evidence type="ECO:0000256" key="2">
    <source>
        <dbReference type="ARBA" id="ARBA00022485"/>
    </source>
</evidence>
<dbReference type="EMBL" id="BJXN01000003">
    <property type="protein sequence ID" value="GEM89251.1"/>
    <property type="molecule type" value="Genomic_DNA"/>
</dbReference>
<evidence type="ECO:0000256" key="3">
    <source>
        <dbReference type="ARBA" id="ARBA00022723"/>
    </source>
</evidence>
<keyword evidence="14" id="KW-0540">Nuclease</keyword>
<accession>A0A511RHW6</accession>
<comment type="cofactor">
    <cofactor evidence="12">
        <name>[4Fe-4S] cluster</name>
        <dbReference type="ChEBI" id="CHEBI:49883"/>
    </cofactor>
    <text evidence="12">Binds 1 [4Fe-4S] cluster.</text>
</comment>
<dbReference type="PROSITE" id="PS01155">
    <property type="entry name" value="ENDONUCLEASE_III_2"/>
    <property type="match status" value="1"/>
</dbReference>
<dbReference type="Proteomes" id="UP000321827">
    <property type="component" value="Unassembled WGS sequence"/>
</dbReference>
<dbReference type="FunFam" id="1.10.1670.10:FF:000001">
    <property type="entry name" value="Endonuclease III"/>
    <property type="match status" value="1"/>
</dbReference>
<comment type="catalytic activity">
    <reaction evidence="12">
        <text>2'-deoxyribonucleotide-(2'-deoxyribose 5'-phosphate)-2'-deoxyribonucleotide-DNA = a 3'-end 2'-deoxyribonucleotide-(2,3-dehydro-2,3-deoxyribose 5'-phosphate)-DNA + a 5'-end 5'-phospho-2'-deoxyribonucleoside-DNA + H(+)</text>
        <dbReference type="Rhea" id="RHEA:66592"/>
        <dbReference type="Rhea" id="RHEA-COMP:13180"/>
        <dbReference type="Rhea" id="RHEA-COMP:16897"/>
        <dbReference type="Rhea" id="RHEA-COMP:17067"/>
        <dbReference type="ChEBI" id="CHEBI:15378"/>
        <dbReference type="ChEBI" id="CHEBI:136412"/>
        <dbReference type="ChEBI" id="CHEBI:157695"/>
        <dbReference type="ChEBI" id="CHEBI:167181"/>
        <dbReference type="EC" id="4.2.99.18"/>
    </reaction>
</comment>
<organism evidence="14 15">
    <name type="scientific">Oceanithermus desulfurans NBRC 100063</name>
    <dbReference type="NCBI Taxonomy" id="1227550"/>
    <lineage>
        <taxon>Bacteria</taxon>
        <taxon>Thermotogati</taxon>
        <taxon>Deinococcota</taxon>
        <taxon>Deinococci</taxon>
        <taxon>Thermales</taxon>
        <taxon>Thermaceae</taxon>
        <taxon>Oceanithermus</taxon>
    </lineage>
</organism>
<dbReference type="Pfam" id="PF10576">
    <property type="entry name" value="EndIII_4Fe-2S"/>
    <property type="match status" value="1"/>
</dbReference>
<feature type="binding site" evidence="12">
    <location>
        <position position="217"/>
    </location>
    <ligand>
        <name>[4Fe-4S] cluster</name>
        <dbReference type="ChEBI" id="CHEBI:49883"/>
    </ligand>
</feature>
<comment type="function">
    <text evidence="12">DNA repair enzyme that has both DNA N-glycosylase activity and AP-lyase activity. The DNA N-glycosylase activity releases various damaged pyrimidines from DNA by cleaving the N-glycosidic bond, leaving an AP (apurinic/apyrimidinic) site. The AP-lyase activity cleaves the phosphodiester bond 3' to the AP site by a beta-elimination, leaving a 3'-terminal unsaturated sugar and a product with a terminal 5'-phosphate.</text>
</comment>
<keyword evidence="14" id="KW-0255">Endonuclease</keyword>
<evidence type="ECO:0000256" key="9">
    <source>
        <dbReference type="ARBA" id="ARBA00023204"/>
    </source>
</evidence>
<dbReference type="Gene3D" id="1.10.1670.10">
    <property type="entry name" value="Helix-hairpin-Helix base-excision DNA repair enzymes (C-terminal)"/>
    <property type="match status" value="1"/>
</dbReference>
<comment type="similarity">
    <text evidence="1 12">Belongs to the Nth/MutY family.</text>
</comment>
<keyword evidence="11 12" id="KW-0326">Glycosidase</keyword>
<dbReference type="NCBIfam" id="TIGR01083">
    <property type="entry name" value="nth"/>
    <property type="match status" value="1"/>
</dbReference>
<evidence type="ECO:0000256" key="12">
    <source>
        <dbReference type="HAMAP-Rule" id="MF_00942"/>
    </source>
</evidence>
<keyword evidence="4 12" id="KW-0227">DNA damage</keyword>
<evidence type="ECO:0000256" key="7">
    <source>
        <dbReference type="ARBA" id="ARBA00023014"/>
    </source>
</evidence>
<proteinExistence type="inferred from homology"/>
<dbReference type="InterPro" id="IPR003265">
    <property type="entry name" value="HhH-GPD_domain"/>
</dbReference>
<dbReference type="PROSITE" id="PS00764">
    <property type="entry name" value="ENDONUCLEASE_III_1"/>
    <property type="match status" value="1"/>
</dbReference>
<dbReference type="GO" id="GO:0019104">
    <property type="term" value="F:DNA N-glycosylase activity"/>
    <property type="evidence" value="ECO:0007669"/>
    <property type="project" value="UniProtKB-UniRule"/>
</dbReference>
<gene>
    <name evidence="12 14" type="primary">nth</name>
    <name evidence="14" type="ORF">ODE01S_06850</name>
</gene>
<evidence type="ECO:0000256" key="8">
    <source>
        <dbReference type="ARBA" id="ARBA00023125"/>
    </source>
</evidence>
<evidence type="ECO:0000256" key="1">
    <source>
        <dbReference type="ARBA" id="ARBA00008343"/>
    </source>
</evidence>
<dbReference type="GO" id="GO:0006285">
    <property type="term" value="P:base-excision repair, AP site formation"/>
    <property type="evidence" value="ECO:0007669"/>
    <property type="project" value="TreeGrafter"/>
</dbReference>
<dbReference type="SMART" id="SM00478">
    <property type="entry name" value="ENDO3c"/>
    <property type="match status" value="1"/>
</dbReference>
<dbReference type="OrthoDB" id="9800977at2"/>
<dbReference type="GO" id="GO:0051539">
    <property type="term" value="F:4 iron, 4 sulfur cluster binding"/>
    <property type="evidence" value="ECO:0007669"/>
    <property type="project" value="UniProtKB-UniRule"/>
</dbReference>
<evidence type="ECO:0000256" key="5">
    <source>
        <dbReference type="ARBA" id="ARBA00022801"/>
    </source>
</evidence>
<dbReference type="PANTHER" id="PTHR10359">
    <property type="entry name" value="A/G-SPECIFIC ADENINE GLYCOSYLASE/ENDONUCLEASE III"/>
    <property type="match status" value="1"/>
</dbReference>
<dbReference type="InterPro" id="IPR005759">
    <property type="entry name" value="Nth"/>
</dbReference>
<evidence type="ECO:0000256" key="11">
    <source>
        <dbReference type="ARBA" id="ARBA00023295"/>
    </source>
</evidence>
<dbReference type="FunFam" id="1.10.340.30:FF:000001">
    <property type="entry name" value="Endonuclease III"/>
    <property type="match status" value="1"/>
</dbReference>
<keyword evidence="2 12" id="KW-0004">4Fe-4S</keyword>
<evidence type="ECO:0000256" key="4">
    <source>
        <dbReference type="ARBA" id="ARBA00022763"/>
    </source>
</evidence>
<evidence type="ECO:0000256" key="6">
    <source>
        <dbReference type="ARBA" id="ARBA00023004"/>
    </source>
</evidence>
<dbReference type="SMART" id="SM00525">
    <property type="entry name" value="FES"/>
    <property type="match status" value="1"/>
</dbReference>
<evidence type="ECO:0000256" key="10">
    <source>
        <dbReference type="ARBA" id="ARBA00023239"/>
    </source>
</evidence>
<feature type="binding site" evidence="12">
    <location>
        <position position="201"/>
    </location>
    <ligand>
        <name>[4Fe-4S] cluster</name>
        <dbReference type="ChEBI" id="CHEBI:49883"/>
    </ligand>
</feature>
<dbReference type="InterPro" id="IPR004036">
    <property type="entry name" value="Endonuclease-III-like_CS2"/>
</dbReference>
<dbReference type="PANTHER" id="PTHR10359:SF18">
    <property type="entry name" value="ENDONUCLEASE III"/>
    <property type="match status" value="1"/>
</dbReference>
<keyword evidence="3 12" id="KW-0479">Metal-binding</keyword>
<keyword evidence="5 12" id="KW-0378">Hydrolase</keyword>
<evidence type="ECO:0000313" key="14">
    <source>
        <dbReference type="EMBL" id="GEM89251.1"/>
    </source>
</evidence>
<dbReference type="InterPro" id="IPR023170">
    <property type="entry name" value="HhH_base_excis_C"/>
</dbReference>
<dbReference type="SUPFAM" id="SSF48150">
    <property type="entry name" value="DNA-glycosylase"/>
    <property type="match status" value="1"/>
</dbReference>
<feature type="binding site" evidence="12">
    <location>
        <position position="211"/>
    </location>
    <ligand>
        <name>[4Fe-4S] cluster</name>
        <dbReference type="ChEBI" id="CHEBI:49883"/>
    </ligand>
</feature>
<evidence type="ECO:0000313" key="15">
    <source>
        <dbReference type="Proteomes" id="UP000321827"/>
    </source>
</evidence>
<dbReference type="CDD" id="cd00056">
    <property type="entry name" value="ENDO3c"/>
    <property type="match status" value="1"/>
</dbReference>
<comment type="caution">
    <text evidence="14">The sequence shown here is derived from an EMBL/GenBank/DDBJ whole genome shotgun (WGS) entry which is preliminary data.</text>
</comment>
<keyword evidence="10 12" id="KW-0456">Lyase</keyword>
<dbReference type="InterPro" id="IPR003651">
    <property type="entry name" value="Endonuclease3_FeS-loop_motif"/>
</dbReference>
<dbReference type="InterPro" id="IPR011257">
    <property type="entry name" value="DNA_glycosylase"/>
</dbReference>
<dbReference type="GO" id="GO:0140078">
    <property type="term" value="F:class I DNA-(apurinic or apyrimidinic site) endonuclease activity"/>
    <property type="evidence" value="ECO:0007669"/>
    <property type="project" value="UniProtKB-EC"/>
</dbReference>
<keyword evidence="9 12" id="KW-0234">DNA repair</keyword>
<keyword evidence="7 12" id="KW-0411">Iron-sulfur</keyword>
<dbReference type="Gene3D" id="1.10.340.30">
    <property type="entry name" value="Hypothetical protein, domain 2"/>
    <property type="match status" value="1"/>
</dbReference>